<organism evidence="14 15">
    <name type="scientific">Sphingomonas chungangi</name>
    <dbReference type="NCBI Taxonomy" id="2683589"/>
    <lineage>
        <taxon>Bacteria</taxon>
        <taxon>Pseudomonadati</taxon>
        <taxon>Pseudomonadota</taxon>
        <taxon>Alphaproteobacteria</taxon>
        <taxon>Sphingomonadales</taxon>
        <taxon>Sphingomonadaceae</taxon>
        <taxon>Sphingomonas</taxon>
    </lineage>
</organism>
<comment type="caution">
    <text evidence="14">The sequence shown here is derived from an EMBL/GenBank/DDBJ whole genome shotgun (WGS) entry which is preliminary data.</text>
</comment>
<evidence type="ECO:0000256" key="1">
    <source>
        <dbReference type="ARBA" id="ARBA00005051"/>
    </source>
</evidence>
<evidence type="ECO:0000256" key="9">
    <source>
        <dbReference type="ARBA" id="ARBA00022909"/>
    </source>
</evidence>
<dbReference type="SUPFAM" id="SSF55083">
    <property type="entry name" value="6-hydroxymethyl-7,8-dihydropterin pyrophosphokinase, HPPK"/>
    <property type="match status" value="1"/>
</dbReference>
<keyword evidence="8" id="KW-0067">ATP-binding</keyword>
<dbReference type="Gene3D" id="3.30.70.560">
    <property type="entry name" value="7,8-Dihydro-6-hydroxymethylpterin-pyrophosphokinase HPPK"/>
    <property type="match status" value="1"/>
</dbReference>
<evidence type="ECO:0000313" key="15">
    <source>
        <dbReference type="Proteomes" id="UP000570166"/>
    </source>
</evidence>
<dbReference type="GO" id="GO:0005524">
    <property type="term" value="F:ATP binding"/>
    <property type="evidence" value="ECO:0007669"/>
    <property type="project" value="UniProtKB-KW"/>
</dbReference>
<evidence type="ECO:0000256" key="3">
    <source>
        <dbReference type="ARBA" id="ARBA00013253"/>
    </source>
</evidence>
<dbReference type="UniPathway" id="UPA00077">
    <property type="reaction ID" value="UER00155"/>
</dbReference>
<dbReference type="Proteomes" id="UP000570166">
    <property type="component" value="Unassembled WGS sequence"/>
</dbReference>
<dbReference type="InterPro" id="IPR000550">
    <property type="entry name" value="Hppk"/>
</dbReference>
<keyword evidence="5 14" id="KW-0808">Transferase</keyword>
<evidence type="ECO:0000313" key="14">
    <source>
        <dbReference type="EMBL" id="MBA2935110.1"/>
    </source>
</evidence>
<dbReference type="GO" id="GO:0046656">
    <property type="term" value="P:folic acid biosynthetic process"/>
    <property type="evidence" value="ECO:0007669"/>
    <property type="project" value="UniProtKB-KW"/>
</dbReference>
<dbReference type="RefSeq" id="WP_160362745.1">
    <property type="nucleotide sequence ID" value="NZ_JACEIB010000008.1"/>
</dbReference>
<evidence type="ECO:0000256" key="6">
    <source>
        <dbReference type="ARBA" id="ARBA00022741"/>
    </source>
</evidence>
<evidence type="ECO:0000256" key="2">
    <source>
        <dbReference type="ARBA" id="ARBA00005810"/>
    </source>
</evidence>
<evidence type="ECO:0000259" key="13">
    <source>
        <dbReference type="PROSITE" id="PS00794"/>
    </source>
</evidence>
<keyword evidence="7 14" id="KW-0418">Kinase</keyword>
<proteinExistence type="inferred from homology"/>
<dbReference type="InterPro" id="IPR035907">
    <property type="entry name" value="Hppk_sf"/>
</dbReference>
<dbReference type="AlphaFoldDB" id="A0A838L871"/>
<sequence>MVTASYVIGLGSNRRHGRYGAPERVIRSAIDALAAKGLVVGRVSRIVRTPAMGPSDRDFANAAVLVETDLAPPALLALLQRTERDFGRRRYRRWGARVLDLDILAWSGAHWSDRRLIVPHPGLAIRDFALGPAAQITPRWRHPALNRTLRQLHAQLRKPRPVDRTRRTP</sequence>
<dbReference type="EC" id="2.7.6.3" evidence="3"/>
<dbReference type="GO" id="GO:0016301">
    <property type="term" value="F:kinase activity"/>
    <property type="evidence" value="ECO:0007669"/>
    <property type="project" value="UniProtKB-KW"/>
</dbReference>
<comment type="similarity">
    <text evidence="2">Belongs to the HPPK family.</text>
</comment>
<gene>
    <name evidence="14" type="primary">folK</name>
    <name evidence="14" type="ORF">HZF05_13500</name>
</gene>
<feature type="domain" description="7,8-dihydro-6-hydroxymethylpterin-pyrophosphokinase" evidence="13">
    <location>
        <begin position="93"/>
        <end position="104"/>
    </location>
</feature>
<dbReference type="GO" id="GO:0003848">
    <property type="term" value="F:2-amino-4-hydroxy-6-hydroxymethyldihydropteridine diphosphokinase activity"/>
    <property type="evidence" value="ECO:0007669"/>
    <property type="project" value="UniProtKB-EC"/>
</dbReference>
<reference evidence="14 15" key="1">
    <citation type="submission" date="2020-07" db="EMBL/GenBank/DDBJ databases">
        <authorList>
            <person name="Sun Q."/>
        </authorList>
    </citation>
    <scope>NUCLEOTIDE SEQUENCE [LARGE SCALE GENOMIC DNA]</scope>
    <source>
        <strain evidence="14 15">CGMCC 1.13654</strain>
    </source>
</reference>
<name>A0A838L871_9SPHN</name>
<keyword evidence="6" id="KW-0547">Nucleotide-binding</keyword>
<comment type="function">
    <text evidence="10">Catalyzes the transfer of pyrophosphate from adenosine triphosphate (ATP) to 6-hydroxymethyl-7,8-dihydropterin, an enzymatic step in folate biosynthesis pathway.</text>
</comment>
<evidence type="ECO:0000256" key="5">
    <source>
        <dbReference type="ARBA" id="ARBA00022679"/>
    </source>
</evidence>
<dbReference type="PANTHER" id="PTHR43071">
    <property type="entry name" value="2-AMINO-4-HYDROXY-6-HYDROXYMETHYLDIHYDROPTERIDINE PYROPHOSPHOKINASE"/>
    <property type="match status" value="1"/>
</dbReference>
<dbReference type="Pfam" id="PF01288">
    <property type="entry name" value="HPPK"/>
    <property type="match status" value="1"/>
</dbReference>
<protein>
    <recommendedName>
        <fullName evidence="4">2-amino-4-hydroxy-6-hydroxymethyldihydropteridine pyrophosphokinase</fullName>
        <ecNumber evidence="3">2.7.6.3</ecNumber>
    </recommendedName>
    <alternativeName>
        <fullName evidence="11">6-hydroxymethyl-7,8-dihydropterin pyrophosphokinase</fullName>
    </alternativeName>
    <alternativeName>
        <fullName evidence="12">7,8-dihydro-6-hydroxymethylpterin-pyrophosphokinase</fullName>
    </alternativeName>
</protein>
<evidence type="ECO:0000256" key="8">
    <source>
        <dbReference type="ARBA" id="ARBA00022840"/>
    </source>
</evidence>
<keyword evidence="9" id="KW-0289">Folate biosynthesis</keyword>
<evidence type="ECO:0000256" key="11">
    <source>
        <dbReference type="ARBA" id="ARBA00029766"/>
    </source>
</evidence>
<evidence type="ECO:0000256" key="7">
    <source>
        <dbReference type="ARBA" id="ARBA00022777"/>
    </source>
</evidence>
<keyword evidence="15" id="KW-1185">Reference proteome</keyword>
<evidence type="ECO:0000256" key="10">
    <source>
        <dbReference type="ARBA" id="ARBA00029409"/>
    </source>
</evidence>
<dbReference type="PROSITE" id="PS00794">
    <property type="entry name" value="HPPK"/>
    <property type="match status" value="1"/>
</dbReference>
<dbReference type="CDD" id="cd00483">
    <property type="entry name" value="HPPK"/>
    <property type="match status" value="1"/>
</dbReference>
<dbReference type="NCBIfam" id="TIGR01498">
    <property type="entry name" value="folK"/>
    <property type="match status" value="1"/>
</dbReference>
<comment type="pathway">
    <text evidence="1">Cofactor biosynthesis; tetrahydrofolate biosynthesis; 2-amino-4-hydroxy-6-hydroxymethyl-7,8-dihydropteridine diphosphate from 7,8-dihydroneopterin triphosphate: step 4/4.</text>
</comment>
<evidence type="ECO:0000256" key="4">
    <source>
        <dbReference type="ARBA" id="ARBA00016218"/>
    </source>
</evidence>
<dbReference type="GO" id="GO:0046654">
    <property type="term" value="P:tetrahydrofolate biosynthetic process"/>
    <property type="evidence" value="ECO:0007669"/>
    <property type="project" value="UniProtKB-UniPathway"/>
</dbReference>
<evidence type="ECO:0000256" key="12">
    <source>
        <dbReference type="ARBA" id="ARBA00033413"/>
    </source>
</evidence>
<dbReference type="PANTHER" id="PTHR43071:SF1">
    <property type="entry name" value="2-AMINO-4-HYDROXY-6-HYDROXYMETHYLDIHYDROPTERIDINE PYROPHOSPHOKINASE"/>
    <property type="match status" value="1"/>
</dbReference>
<dbReference type="EMBL" id="JACEIB010000008">
    <property type="protein sequence ID" value="MBA2935110.1"/>
    <property type="molecule type" value="Genomic_DNA"/>
</dbReference>
<accession>A0A838L871</accession>